<evidence type="ECO:0000313" key="2">
    <source>
        <dbReference type="EMBL" id="KPY34247.1"/>
    </source>
</evidence>
<dbReference type="AlphaFoldDB" id="A0A0P9XNK1"/>
<dbReference type="Gene3D" id="1.20.120.1620">
    <property type="match status" value="1"/>
</dbReference>
<reference evidence="2 3" key="1">
    <citation type="submission" date="2015-09" db="EMBL/GenBank/DDBJ databases">
        <title>Genome announcement of multiple Pseudomonas syringae strains.</title>
        <authorList>
            <person name="Thakur S."/>
            <person name="Wang P.W."/>
            <person name="Gong Y."/>
            <person name="Weir B.S."/>
            <person name="Guttman D.S."/>
        </authorList>
    </citation>
    <scope>NUCLEOTIDE SEQUENCE [LARGE SCALE GENOMIC DNA]</scope>
    <source>
        <strain evidence="2 3">ICMP3956</strain>
    </source>
</reference>
<comment type="caution">
    <text evidence="2">The sequence shown here is derived from an EMBL/GenBank/DDBJ whole genome shotgun (WGS) entry which is preliminary data.</text>
</comment>
<name>A0A0P9XNK1_9PSED</name>
<evidence type="ECO:0000256" key="1">
    <source>
        <dbReference type="SAM" id="SignalP"/>
    </source>
</evidence>
<feature type="chain" id="PRO_5006171751" description="Immunity protein" evidence="1">
    <location>
        <begin position="22"/>
        <end position="151"/>
    </location>
</feature>
<feature type="signal peptide" evidence="1">
    <location>
        <begin position="1"/>
        <end position="21"/>
    </location>
</feature>
<gene>
    <name evidence="2" type="ORF">ALO52_03639</name>
</gene>
<dbReference type="PATRIC" id="fig|251707.3.peg.4759"/>
<evidence type="ECO:0008006" key="4">
    <source>
        <dbReference type="Google" id="ProtNLM"/>
    </source>
</evidence>
<dbReference type="RefSeq" id="WP_057410033.1">
    <property type="nucleotide sequence ID" value="NZ_LJRC01000190.1"/>
</dbReference>
<dbReference type="InterPro" id="IPR032032">
    <property type="entry name" value="Tai4"/>
</dbReference>
<dbReference type="InterPro" id="IPR038314">
    <property type="entry name" value="T6SS_sf"/>
</dbReference>
<dbReference type="EMBL" id="LJRC01000190">
    <property type="protein sequence ID" value="KPY34247.1"/>
    <property type="molecule type" value="Genomic_DNA"/>
</dbReference>
<organism evidence="2 3">
    <name type="scientific">Pseudomonas syringae pv. primulae</name>
    <dbReference type="NCBI Taxonomy" id="251707"/>
    <lineage>
        <taxon>Bacteria</taxon>
        <taxon>Pseudomonadati</taxon>
        <taxon>Pseudomonadota</taxon>
        <taxon>Gammaproteobacteria</taxon>
        <taxon>Pseudomonadales</taxon>
        <taxon>Pseudomonadaceae</taxon>
        <taxon>Pseudomonas</taxon>
    </lineage>
</organism>
<sequence length="151" mass="16921">MRYVSAMVVLALATIPFISQAKDHTVHAPQAGGRTYAQNYKDMVLADCIATAYQNEPQAAKDAGSSASALMDWTYFDLEKAPTAGKPLIDRFLARDYQNPLVESEMKGVRFELLKCLDLYHSKDLDNQVKQLVIKPSHTYRQDNPPSVEKN</sequence>
<proteinExistence type="predicted"/>
<protein>
    <recommendedName>
        <fullName evidence="4">Immunity protein</fullName>
    </recommendedName>
</protein>
<evidence type="ECO:0000313" key="3">
    <source>
        <dbReference type="Proteomes" id="UP000050562"/>
    </source>
</evidence>
<dbReference type="Proteomes" id="UP000050562">
    <property type="component" value="Unassembled WGS sequence"/>
</dbReference>
<accession>A0A0P9XNK1</accession>
<keyword evidence="1" id="KW-0732">Signal</keyword>
<dbReference type="Pfam" id="PF16695">
    <property type="entry name" value="Tai4"/>
    <property type="match status" value="1"/>
</dbReference>